<name>A0A949N436_9ACTN</name>
<evidence type="ECO:0008006" key="4">
    <source>
        <dbReference type="Google" id="ProtNLM"/>
    </source>
</evidence>
<reference evidence="2" key="1">
    <citation type="submission" date="2021-06" db="EMBL/GenBank/DDBJ databases">
        <title>Sequencing of actinobacteria type strains.</title>
        <authorList>
            <person name="Nguyen G.-S."/>
            <person name="Wentzel A."/>
        </authorList>
    </citation>
    <scope>NUCLEOTIDE SEQUENCE</scope>
    <source>
        <strain evidence="2">P38-E01</strain>
    </source>
</reference>
<dbReference type="AlphaFoldDB" id="A0A949N436"/>
<protein>
    <recommendedName>
        <fullName evidence="4">Methyltransferase type 12</fullName>
    </recommendedName>
</protein>
<dbReference type="RefSeq" id="WP_211040884.1">
    <property type="nucleotide sequence ID" value="NZ_JAELVF020000004.1"/>
</dbReference>
<organism evidence="2 3">
    <name type="scientific">Streptomyces tardus</name>
    <dbReference type="NCBI Taxonomy" id="2780544"/>
    <lineage>
        <taxon>Bacteria</taxon>
        <taxon>Bacillati</taxon>
        <taxon>Actinomycetota</taxon>
        <taxon>Actinomycetes</taxon>
        <taxon>Kitasatosporales</taxon>
        <taxon>Streptomycetaceae</taxon>
        <taxon>Streptomyces</taxon>
    </lineage>
</organism>
<proteinExistence type="predicted"/>
<dbReference type="EMBL" id="JAELVF020000004">
    <property type="protein sequence ID" value="MBU7600725.1"/>
    <property type="molecule type" value="Genomic_DNA"/>
</dbReference>
<evidence type="ECO:0000313" key="2">
    <source>
        <dbReference type="EMBL" id="MBU7600725.1"/>
    </source>
</evidence>
<dbReference type="SUPFAM" id="SSF53335">
    <property type="entry name" value="S-adenosyl-L-methionine-dependent methyltransferases"/>
    <property type="match status" value="1"/>
</dbReference>
<keyword evidence="3" id="KW-1185">Reference proteome</keyword>
<feature type="region of interest" description="Disordered" evidence="1">
    <location>
        <begin position="1"/>
        <end position="20"/>
    </location>
</feature>
<accession>A0A949N436</accession>
<dbReference type="InterPro" id="IPR029063">
    <property type="entry name" value="SAM-dependent_MTases_sf"/>
</dbReference>
<feature type="compositionally biased region" description="Polar residues" evidence="1">
    <location>
        <begin position="1"/>
        <end position="11"/>
    </location>
</feature>
<dbReference type="Proteomes" id="UP000694501">
    <property type="component" value="Unassembled WGS sequence"/>
</dbReference>
<dbReference type="Gene3D" id="3.40.50.150">
    <property type="entry name" value="Vaccinia Virus protein VP39"/>
    <property type="match status" value="1"/>
</dbReference>
<gene>
    <name evidence="2" type="ORF">JGS22_024625</name>
</gene>
<comment type="caution">
    <text evidence="2">The sequence shown here is derived from an EMBL/GenBank/DDBJ whole genome shotgun (WGS) entry which is preliminary data.</text>
</comment>
<evidence type="ECO:0000313" key="3">
    <source>
        <dbReference type="Proteomes" id="UP000694501"/>
    </source>
</evidence>
<sequence>MPDSASASGGKSSFDDIYDQPDPRAYYRTLGPYEYQIPHHAQQLTRRLLGTKPLVAAAEHGPVAVLDLCCSYGLNAALLNHTLTLDDLYRHYAQHDTGAGTANPGGSATARPGPGELLAVDREFYAAHRRYDAVRALGLDAAANAVGYARDAGLLEEGHHEDLERHEPSDALKAALGSVSLITVSGGVGYVTERTFARLVRHLPPHAWVLALVLRTVGYEGIVRTLAEHGLTTVRGPGTHRQRRFTSAQEQRHAVEAVRAAGLTPEGFEADGHYHAELWLSGPGDRESVAAVLDEVAVPDGAASG</sequence>
<evidence type="ECO:0000256" key="1">
    <source>
        <dbReference type="SAM" id="MobiDB-lite"/>
    </source>
</evidence>